<keyword evidence="2" id="KW-0067">ATP-binding</keyword>
<dbReference type="GeneID" id="41595347"/>
<feature type="domain" description="AAA+ ATPase" evidence="3">
    <location>
        <begin position="32"/>
        <end position="210"/>
    </location>
</feature>
<dbReference type="SMART" id="SM00382">
    <property type="entry name" value="AAA"/>
    <property type="match status" value="1"/>
</dbReference>
<dbReference type="PANTHER" id="PTHR43637">
    <property type="entry name" value="UPF0273 PROTEIN TM_0370"/>
    <property type="match status" value="1"/>
</dbReference>
<dbReference type="AlphaFoldDB" id="A0A2K5AS88"/>
<evidence type="ECO:0000256" key="2">
    <source>
        <dbReference type="ARBA" id="ARBA00022840"/>
    </source>
</evidence>
<evidence type="ECO:0000256" key="1">
    <source>
        <dbReference type="ARBA" id="ARBA00022741"/>
    </source>
</evidence>
<evidence type="ECO:0000313" key="4">
    <source>
        <dbReference type="EMBL" id="SPC34516.1"/>
    </source>
</evidence>
<organism evidence="4 5">
    <name type="scientific">Candidatus Nitrosocaldus cavascurensis</name>
    <dbReference type="NCBI Taxonomy" id="2058097"/>
    <lineage>
        <taxon>Archaea</taxon>
        <taxon>Nitrososphaerota</taxon>
        <taxon>Nitrososphaeria</taxon>
        <taxon>Candidatus Nitrosocaldales</taxon>
        <taxon>Candidatus Nitrosocaldaceae</taxon>
        <taxon>Candidatus Nitrosocaldus</taxon>
    </lineage>
</organism>
<dbReference type="Proteomes" id="UP000236248">
    <property type="component" value="Chromosome NCAV"/>
</dbReference>
<dbReference type="Pfam" id="PF07088">
    <property type="entry name" value="GvpD_P-loop"/>
    <property type="match status" value="1"/>
</dbReference>
<dbReference type="SUPFAM" id="SSF52540">
    <property type="entry name" value="P-loop containing nucleoside triphosphate hydrolases"/>
    <property type="match status" value="1"/>
</dbReference>
<evidence type="ECO:0000313" key="5">
    <source>
        <dbReference type="Proteomes" id="UP000236248"/>
    </source>
</evidence>
<dbReference type="PANTHER" id="PTHR43637:SF2">
    <property type="entry name" value="PROTEIN GVPD 1"/>
    <property type="match status" value="1"/>
</dbReference>
<dbReference type="InterPro" id="IPR003593">
    <property type="entry name" value="AAA+_ATPase"/>
</dbReference>
<dbReference type="EMBL" id="LT981265">
    <property type="protein sequence ID" value="SPC34516.1"/>
    <property type="molecule type" value="Genomic_DNA"/>
</dbReference>
<sequence length="475" mass="53403">MESSIVRNGAVREGLEHACITESLLDRFLRTKPTSLLIRGPPGAGKTTLALELLKASNRAGYYISTRVSLKKIKEQFPWIADLLKDEYIVNSKDYNANGNDDGSIPVVDARLGSAKGVLERVLDFILMHGNSVIILDSWDAIAKEADKNERLKAEKSMVYMADANNGLLIFISEEPEENTVSYLVDGVITLDMEYRDGFRMRKMRFDKMRGVEVKHSIVPYTLKGSRFIPLPVGIYYSYPEHPRYFERIDAGEGFISTGSKDLDEALYGGLRKGSIILLERDQSVSKVYITHVLSSLVLNSLRSGIPTFTTPAPYVPLKSIMKYVKPFCKAEELNLYTVFTKNDEYDESINVCKLTNDAKFNVSQTCNLYMNAVSKHRCAVLTCDTSLVTVHYDLDDVLNGIKKVKASDGILLMISNKDSPLFNAVQSVADIHMKMWEENGVTMLRLVRPYNGVYVMLLESSIKGYPSYRLIEVV</sequence>
<dbReference type="RefSeq" id="WP_103286845.1">
    <property type="nucleotide sequence ID" value="NZ_LT981265.1"/>
</dbReference>
<proteinExistence type="predicted"/>
<gene>
    <name evidence="4" type="ORF">NCAV_1350</name>
</gene>
<name>A0A2K5AS88_9ARCH</name>
<dbReference type="InterPro" id="IPR009788">
    <property type="entry name" value="GvpD_P-loop"/>
</dbReference>
<accession>A0A2K5AS88</accession>
<reference evidence="5" key="1">
    <citation type="submission" date="2018-01" db="EMBL/GenBank/DDBJ databases">
        <authorList>
            <person name="Kerou L M."/>
        </authorList>
    </citation>
    <scope>NUCLEOTIDE SEQUENCE [LARGE SCALE GENOMIC DNA]</scope>
    <source>
        <strain evidence="5">SCU2</strain>
    </source>
</reference>
<keyword evidence="1" id="KW-0547">Nucleotide-binding</keyword>
<dbReference type="Gene3D" id="3.40.50.300">
    <property type="entry name" value="P-loop containing nucleotide triphosphate hydrolases"/>
    <property type="match status" value="2"/>
</dbReference>
<protein>
    <submittedName>
        <fullName evidence="4">Putative ATPase-binding protein</fullName>
    </submittedName>
</protein>
<dbReference type="GO" id="GO:0005524">
    <property type="term" value="F:ATP binding"/>
    <property type="evidence" value="ECO:0007669"/>
    <property type="project" value="UniProtKB-KW"/>
</dbReference>
<keyword evidence="5" id="KW-1185">Reference proteome</keyword>
<dbReference type="InterPro" id="IPR027417">
    <property type="entry name" value="P-loop_NTPase"/>
</dbReference>
<evidence type="ECO:0000259" key="3">
    <source>
        <dbReference type="SMART" id="SM00382"/>
    </source>
</evidence>
<dbReference type="KEGG" id="ncv:NCAV_1350"/>